<keyword evidence="2" id="KW-1133">Transmembrane helix</keyword>
<dbReference type="Gene3D" id="1.10.260.40">
    <property type="entry name" value="lambda repressor-like DNA-binding domains"/>
    <property type="match status" value="1"/>
</dbReference>
<dbReference type="Proteomes" id="UP000067625">
    <property type="component" value="Chromosome"/>
</dbReference>
<dbReference type="InterPro" id="IPR001387">
    <property type="entry name" value="Cro/C1-type_HTH"/>
</dbReference>
<dbReference type="PANTHER" id="PTHR34475">
    <property type="match status" value="1"/>
</dbReference>
<reference evidence="5" key="1">
    <citation type="submission" date="2015-08" db="EMBL/GenBank/DDBJ databases">
        <title>Genome sequencing project for genomic taxonomy and phylogenomics of Bacillus-like bacteria.</title>
        <authorList>
            <person name="Liu B."/>
            <person name="Wang J."/>
            <person name="Zhu Y."/>
            <person name="Liu G."/>
            <person name="Chen Q."/>
            <person name="Chen Z."/>
            <person name="Lan J."/>
            <person name="Che J."/>
            <person name="Ge C."/>
            <person name="Shi H."/>
            <person name="Pan Z."/>
            <person name="Liu X."/>
        </authorList>
    </citation>
    <scope>NUCLEOTIDE SEQUENCE [LARGE SCALE GENOMIC DNA]</scope>
    <source>
        <strain evidence="5">FJAT-4402</strain>
    </source>
</reference>
<reference evidence="4 5" key="2">
    <citation type="journal article" date="2016" name="Int. J. Syst. Evol. Microbiol.">
        <title>Bacillus gobiensis sp. nov., isolated from a soil sample.</title>
        <authorList>
            <person name="Liu B."/>
            <person name="Liu G.H."/>
            <person name="Cetin S."/>
            <person name="Schumann P."/>
            <person name="Pan Z.Z."/>
            <person name="Chen Q.Q."/>
        </authorList>
    </citation>
    <scope>NUCLEOTIDE SEQUENCE [LARGE SCALE GENOMIC DNA]</scope>
    <source>
        <strain evidence="4 5">FJAT-4402</strain>
    </source>
</reference>
<protein>
    <recommendedName>
        <fullName evidence="3">HTH cro/C1-type domain-containing protein</fullName>
    </recommendedName>
</protein>
<feature type="compositionally biased region" description="Basic and acidic residues" evidence="1">
    <location>
        <begin position="160"/>
        <end position="172"/>
    </location>
</feature>
<feature type="domain" description="HTH cro/C1-type" evidence="3">
    <location>
        <begin position="7"/>
        <end position="63"/>
    </location>
</feature>
<dbReference type="GO" id="GO:0003677">
    <property type="term" value="F:DNA binding"/>
    <property type="evidence" value="ECO:0007669"/>
    <property type="project" value="InterPro"/>
</dbReference>
<evidence type="ECO:0000256" key="2">
    <source>
        <dbReference type="SAM" id="Phobius"/>
    </source>
</evidence>
<sequence length="304" mass="33412">MTELGLRLKEAREEQGMTLEDLQGTTKIQKRYLVAIEEGNYDVIPGKFYVRAFIKQYSETVGLDSDLLFDEYKKDVPSTQTDEVSEKISQMPAKKELPKSASKFMGALPTILVILGVIVVAAIFYILILGGNQSQSPPNNTSPNTEKSEYAVSDDSPLTDAEKKQKDGETQSEKTTNQESNDSAASTTENKKPELNISAVGSEGTTTTYEVTGAESLKLEVIAKESSWVRVRDEAGKELQAGELSKGKSFSHDISDQAEVDLRLGYTPGIELKVNGKTVSYKLNPNEAITQNIKIINKKEEKSS</sequence>
<dbReference type="SMART" id="SM00530">
    <property type="entry name" value="HTH_XRE"/>
    <property type="match status" value="1"/>
</dbReference>
<evidence type="ECO:0000313" key="4">
    <source>
        <dbReference type="EMBL" id="ALC81114.1"/>
    </source>
</evidence>
<dbReference type="PATRIC" id="fig|1441095.3.peg.1202"/>
<dbReference type="PANTHER" id="PTHR34475:SF1">
    <property type="entry name" value="CYTOSKELETON PROTEIN RODZ"/>
    <property type="match status" value="1"/>
</dbReference>
<evidence type="ECO:0000256" key="1">
    <source>
        <dbReference type="SAM" id="MobiDB-lite"/>
    </source>
</evidence>
<dbReference type="InterPro" id="IPR010982">
    <property type="entry name" value="Lambda_DNA-bd_dom_sf"/>
</dbReference>
<dbReference type="CDD" id="cd00093">
    <property type="entry name" value="HTH_XRE"/>
    <property type="match status" value="1"/>
</dbReference>
<name>A0A0M5J9T0_9BACI</name>
<evidence type="ECO:0000313" key="5">
    <source>
        <dbReference type="Proteomes" id="UP000067625"/>
    </source>
</evidence>
<dbReference type="AlphaFoldDB" id="A0A0M5J9T0"/>
<dbReference type="Pfam" id="PF13464">
    <property type="entry name" value="RodZ_C"/>
    <property type="match status" value="1"/>
</dbReference>
<dbReference type="RefSeq" id="WP_053602864.1">
    <property type="nucleotide sequence ID" value="NZ_CP012600.1"/>
</dbReference>
<feature type="region of interest" description="Disordered" evidence="1">
    <location>
        <begin position="134"/>
        <end position="203"/>
    </location>
</feature>
<dbReference type="EMBL" id="CP012600">
    <property type="protein sequence ID" value="ALC81114.1"/>
    <property type="molecule type" value="Genomic_DNA"/>
</dbReference>
<dbReference type="SUPFAM" id="SSF47413">
    <property type="entry name" value="lambda repressor-like DNA-binding domains"/>
    <property type="match status" value="1"/>
</dbReference>
<feature type="compositionally biased region" description="Polar residues" evidence="1">
    <location>
        <begin position="173"/>
        <end position="188"/>
    </location>
</feature>
<keyword evidence="2" id="KW-0472">Membrane</keyword>
<dbReference type="Pfam" id="PF13413">
    <property type="entry name" value="HTH_25"/>
    <property type="match status" value="1"/>
</dbReference>
<feature type="transmembrane region" description="Helical" evidence="2">
    <location>
        <begin position="104"/>
        <end position="128"/>
    </location>
</feature>
<dbReference type="InterPro" id="IPR025194">
    <property type="entry name" value="RodZ-like_C"/>
</dbReference>
<gene>
    <name evidence="4" type="ORF">AM592_05530</name>
</gene>
<accession>A0A0M5J9T0</accession>
<organism evidence="4 5">
    <name type="scientific">Bacillus gobiensis</name>
    <dbReference type="NCBI Taxonomy" id="1441095"/>
    <lineage>
        <taxon>Bacteria</taxon>
        <taxon>Bacillati</taxon>
        <taxon>Bacillota</taxon>
        <taxon>Bacilli</taxon>
        <taxon>Bacillales</taxon>
        <taxon>Bacillaceae</taxon>
        <taxon>Bacillus</taxon>
    </lineage>
</organism>
<evidence type="ECO:0000259" key="3">
    <source>
        <dbReference type="SMART" id="SM00530"/>
    </source>
</evidence>
<keyword evidence="2" id="KW-0812">Transmembrane</keyword>
<dbReference type="InterPro" id="IPR050400">
    <property type="entry name" value="Bact_Cytoskel_RodZ"/>
</dbReference>
<keyword evidence="5" id="KW-1185">Reference proteome</keyword>
<dbReference type="STRING" id="1441095.AM592_05530"/>
<feature type="compositionally biased region" description="Polar residues" evidence="1">
    <location>
        <begin position="134"/>
        <end position="145"/>
    </location>
</feature>
<proteinExistence type="predicted"/>